<dbReference type="GO" id="GO:0016746">
    <property type="term" value="F:acyltransferase activity"/>
    <property type="evidence" value="ECO:0007669"/>
    <property type="project" value="UniProtKB-KW"/>
</dbReference>
<keyword evidence="2" id="KW-0012">Acyltransferase</keyword>
<protein>
    <submittedName>
        <fullName evidence="2">GNAT family N-acetyltransferase</fullName>
        <ecNumber evidence="2">2.3.1.-</ecNumber>
    </submittedName>
</protein>
<dbReference type="Pfam" id="PF13480">
    <property type="entry name" value="Acetyltransf_6"/>
    <property type="match status" value="1"/>
</dbReference>
<dbReference type="InterPro" id="IPR038740">
    <property type="entry name" value="BioF2-like_GNAT_dom"/>
</dbReference>
<feature type="domain" description="BioF2-like acetyltransferase" evidence="1">
    <location>
        <begin position="141"/>
        <end position="279"/>
    </location>
</feature>
<proteinExistence type="predicted"/>
<reference evidence="2 3" key="1">
    <citation type="submission" date="2021-06" db="EMBL/GenBank/DDBJ databases">
        <title>50 bacteria genomes isolated from Dapeng, Shenzhen, China.</title>
        <authorList>
            <person name="Zheng W."/>
            <person name="Yu S."/>
            <person name="Huang Y."/>
        </authorList>
    </citation>
    <scope>NUCLEOTIDE SEQUENCE [LARGE SCALE GENOMIC DNA]</scope>
    <source>
        <strain evidence="2 3">DP1N14-2</strain>
    </source>
</reference>
<keyword evidence="2" id="KW-0808">Transferase</keyword>
<dbReference type="Gene3D" id="3.40.630.30">
    <property type="match status" value="1"/>
</dbReference>
<organism evidence="2 3">
    <name type="scientific">Leisingera daeponensis</name>
    <dbReference type="NCBI Taxonomy" id="405746"/>
    <lineage>
        <taxon>Bacteria</taxon>
        <taxon>Pseudomonadati</taxon>
        <taxon>Pseudomonadota</taxon>
        <taxon>Alphaproteobacteria</taxon>
        <taxon>Rhodobacterales</taxon>
        <taxon>Roseobacteraceae</taxon>
        <taxon>Leisingera</taxon>
    </lineage>
</organism>
<keyword evidence="3" id="KW-1185">Reference proteome</keyword>
<evidence type="ECO:0000259" key="1">
    <source>
        <dbReference type="Pfam" id="PF13480"/>
    </source>
</evidence>
<evidence type="ECO:0000313" key="3">
    <source>
        <dbReference type="Proteomes" id="UP000766629"/>
    </source>
</evidence>
<dbReference type="EC" id="2.3.1.-" evidence="2"/>
<accession>A0ABS7NJJ1</accession>
<dbReference type="EMBL" id="JAHVJA010000007">
    <property type="protein sequence ID" value="MBY6140859.1"/>
    <property type="molecule type" value="Genomic_DNA"/>
</dbReference>
<comment type="caution">
    <text evidence="2">The sequence shown here is derived from an EMBL/GenBank/DDBJ whole genome shotgun (WGS) entry which is preliminary data.</text>
</comment>
<name>A0ABS7NJJ1_9RHOB</name>
<sequence length="341" mass="37845">MDWILSWSSAFGEGAAPRIGCAWRDGQLTAALPLGVKREPLWRGGPQMRKLSMLCSDRAGFHDVLAVPGQETDAAALLEEMLAARDCDIADLTPMRAAAAFARISGTEGGSRFRTRQRQEIRAVVCRHDDGLEACLARRSRKFRSSLRAGRRALQQREHEMLTADSPGAAADRILEAALALSARTWKARLGTDIGTGKRTRLFFQELWRRMSASGTMAVHLLTIDGRPAASSLCVEAGGTSYGLVLDFDETYGKISPGRIMAWRGIEAAIERGLKTSNTLRSTPFLDRLGDEFETFHRLRVCRRYGWGDLLLTTQDLLRPVGKRARKLKQLRTRKRSAFVG</sequence>
<dbReference type="SUPFAM" id="SSF55729">
    <property type="entry name" value="Acyl-CoA N-acyltransferases (Nat)"/>
    <property type="match status" value="1"/>
</dbReference>
<dbReference type="Proteomes" id="UP000766629">
    <property type="component" value="Unassembled WGS sequence"/>
</dbReference>
<gene>
    <name evidence="2" type="ORF">KUV26_15580</name>
</gene>
<dbReference type="RefSeq" id="WP_222508993.1">
    <property type="nucleotide sequence ID" value="NZ_JAHVJA010000007.1"/>
</dbReference>
<dbReference type="InterPro" id="IPR016181">
    <property type="entry name" value="Acyl_CoA_acyltransferase"/>
</dbReference>
<evidence type="ECO:0000313" key="2">
    <source>
        <dbReference type="EMBL" id="MBY6140859.1"/>
    </source>
</evidence>